<dbReference type="Gene3D" id="1.25.40.20">
    <property type="entry name" value="Ankyrin repeat-containing domain"/>
    <property type="match status" value="1"/>
</dbReference>
<protein>
    <submittedName>
        <fullName evidence="4">Uncharacterized protein</fullName>
    </submittedName>
</protein>
<keyword evidence="5" id="KW-1185">Reference proteome</keyword>
<dbReference type="PROSITE" id="PS50297">
    <property type="entry name" value="ANK_REP_REGION"/>
    <property type="match status" value="1"/>
</dbReference>
<sequence>MMLDEFDRKTALLNATVAGDLEAVEFLVARGDDLETCGPEDETALLVAAGGGSSRVEIARVLLAAGADRAAALKDGSSALHLAVKAAGARGGAAMVTLLLQEGVDPRSLDARGNRAQDYADDPHVVRALERHEARLKLLFAAETGNLSLCKKGLLTSLDSCSIKVQIPMLPPPWVA</sequence>
<dbReference type="PANTHER" id="PTHR24171:SF8">
    <property type="entry name" value="BRCA1-ASSOCIATED RING DOMAIN PROTEIN 1"/>
    <property type="match status" value="1"/>
</dbReference>
<dbReference type="EMBL" id="QXFT01000141">
    <property type="protein sequence ID" value="KAE9353391.1"/>
    <property type="molecule type" value="Genomic_DNA"/>
</dbReference>
<dbReference type="PANTHER" id="PTHR24171">
    <property type="entry name" value="ANKYRIN REPEAT DOMAIN-CONTAINING PROTEIN 39-RELATED"/>
    <property type="match status" value="1"/>
</dbReference>
<organism evidence="4 5">
    <name type="scientific">Phytophthora rubi</name>
    <dbReference type="NCBI Taxonomy" id="129364"/>
    <lineage>
        <taxon>Eukaryota</taxon>
        <taxon>Sar</taxon>
        <taxon>Stramenopiles</taxon>
        <taxon>Oomycota</taxon>
        <taxon>Peronosporomycetes</taxon>
        <taxon>Peronosporales</taxon>
        <taxon>Peronosporaceae</taxon>
        <taxon>Phytophthora</taxon>
    </lineage>
</organism>
<evidence type="ECO:0000256" key="2">
    <source>
        <dbReference type="ARBA" id="ARBA00023043"/>
    </source>
</evidence>
<gene>
    <name evidence="4" type="ORF">PR003_g3892</name>
</gene>
<dbReference type="InterPro" id="IPR036770">
    <property type="entry name" value="Ankyrin_rpt-contain_sf"/>
</dbReference>
<feature type="repeat" description="ANK" evidence="3">
    <location>
        <begin position="75"/>
        <end position="111"/>
    </location>
</feature>
<dbReference type="PROSITE" id="PS50088">
    <property type="entry name" value="ANK_REPEAT"/>
    <property type="match status" value="1"/>
</dbReference>
<dbReference type="Pfam" id="PF12796">
    <property type="entry name" value="Ank_2"/>
    <property type="match status" value="1"/>
</dbReference>
<dbReference type="GO" id="GO:0004842">
    <property type="term" value="F:ubiquitin-protein transferase activity"/>
    <property type="evidence" value="ECO:0007669"/>
    <property type="project" value="TreeGrafter"/>
</dbReference>
<reference evidence="4 5" key="1">
    <citation type="submission" date="2018-08" db="EMBL/GenBank/DDBJ databases">
        <title>Genomic investigation of the strawberry pathogen Phytophthora fragariae indicates pathogenicity is determined by transcriptional variation in three key races.</title>
        <authorList>
            <person name="Adams T.M."/>
            <person name="Armitage A.D."/>
            <person name="Sobczyk M.K."/>
            <person name="Bates H.J."/>
            <person name="Dunwell J.M."/>
            <person name="Nellist C.F."/>
            <person name="Harrison R.J."/>
        </authorList>
    </citation>
    <scope>NUCLEOTIDE SEQUENCE [LARGE SCALE GENOMIC DNA]</scope>
    <source>
        <strain evidence="4 5">SCRP333</strain>
    </source>
</reference>
<evidence type="ECO:0000256" key="3">
    <source>
        <dbReference type="PROSITE-ProRule" id="PRU00023"/>
    </source>
</evidence>
<dbReference type="InterPro" id="IPR002110">
    <property type="entry name" value="Ankyrin_rpt"/>
</dbReference>
<keyword evidence="2 3" id="KW-0040">ANK repeat</keyword>
<dbReference type="SMART" id="SM00248">
    <property type="entry name" value="ANK"/>
    <property type="match status" value="3"/>
</dbReference>
<keyword evidence="1" id="KW-0677">Repeat</keyword>
<dbReference type="GO" id="GO:0085020">
    <property type="term" value="P:protein K6-linked ubiquitination"/>
    <property type="evidence" value="ECO:0007669"/>
    <property type="project" value="TreeGrafter"/>
</dbReference>
<evidence type="ECO:0000256" key="1">
    <source>
        <dbReference type="ARBA" id="ARBA00022737"/>
    </source>
</evidence>
<dbReference type="SUPFAM" id="SSF48403">
    <property type="entry name" value="Ankyrin repeat"/>
    <property type="match status" value="1"/>
</dbReference>
<accession>A0A6A4FNV7</accession>
<evidence type="ECO:0000313" key="4">
    <source>
        <dbReference type="EMBL" id="KAE9353391.1"/>
    </source>
</evidence>
<dbReference type="AlphaFoldDB" id="A0A6A4FNV7"/>
<name>A0A6A4FNV7_9STRA</name>
<evidence type="ECO:0000313" key="5">
    <source>
        <dbReference type="Proteomes" id="UP000434957"/>
    </source>
</evidence>
<proteinExistence type="predicted"/>
<comment type="caution">
    <text evidence="4">The sequence shown here is derived from an EMBL/GenBank/DDBJ whole genome shotgun (WGS) entry which is preliminary data.</text>
</comment>
<dbReference type="Proteomes" id="UP000434957">
    <property type="component" value="Unassembled WGS sequence"/>
</dbReference>